<keyword evidence="3" id="KW-1185">Reference proteome</keyword>
<protein>
    <submittedName>
        <fullName evidence="2">Uncharacterized protein</fullName>
    </submittedName>
</protein>
<name>A0ABP0Y470_9ROSI</name>
<evidence type="ECO:0000256" key="1">
    <source>
        <dbReference type="SAM" id="Phobius"/>
    </source>
</evidence>
<dbReference type="Proteomes" id="UP001642487">
    <property type="component" value="Chromosome 2"/>
</dbReference>
<feature type="transmembrane region" description="Helical" evidence="1">
    <location>
        <begin position="108"/>
        <end position="131"/>
    </location>
</feature>
<evidence type="ECO:0000313" key="3">
    <source>
        <dbReference type="Proteomes" id="UP001642487"/>
    </source>
</evidence>
<gene>
    <name evidence="2" type="ORF">CITCOLO1_LOCUS6540</name>
</gene>
<reference evidence="2 3" key="1">
    <citation type="submission" date="2024-03" db="EMBL/GenBank/DDBJ databases">
        <authorList>
            <person name="Gkanogiannis A."/>
            <person name="Becerra Lopez-Lavalle L."/>
        </authorList>
    </citation>
    <scope>NUCLEOTIDE SEQUENCE [LARGE SCALE GENOMIC DNA]</scope>
</reference>
<proteinExistence type="predicted"/>
<organism evidence="2 3">
    <name type="scientific">Citrullus colocynthis</name>
    <name type="common">colocynth</name>
    <dbReference type="NCBI Taxonomy" id="252529"/>
    <lineage>
        <taxon>Eukaryota</taxon>
        <taxon>Viridiplantae</taxon>
        <taxon>Streptophyta</taxon>
        <taxon>Embryophyta</taxon>
        <taxon>Tracheophyta</taxon>
        <taxon>Spermatophyta</taxon>
        <taxon>Magnoliopsida</taxon>
        <taxon>eudicotyledons</taxon>
        <taxon>Gunneridae</taxon>
        <taxon>Pentapetalae</taxon>
        <taxon>rosids</taxon>
        <taxon>fabids</taxon>
        <taxon>Cucurbitales</taxon>
        <taxon>Cucurbitaceae</taxon>
        <taxon>Benincaseae</taxon>
        <taxon>Citrullus</taxon>
    </lineage>
</organism>
<keyword evidence="1" id="KW-0812">Transmembrane</keyword>
<dbReference type="EMBL" id="OZ021736">
    <property type="protein sequence ID" value="CAK9314772.1"/>
    <property type="molecule type" value="Genomic_DNA"/>
</dbReference>
<accession>A0ABP0Y470</accession>
<keyword evidence="1" id="KW-1133">Transmembrane helix</keyword>
<evidence type="ECO:0000313" key="2">
    <source>
        <dbReference type="EMBL" id="CAK9314772.1"/>
    </source>
</evidence>
<keyword evidence="1" id="KW-0472">Membrane</keyword>
<sequence>MFYLACLLLPLDSTNFRLLVFCFSDNSSNKSNLRFRFSSSLSPPSYALRFVINGDGYGVGRFVSNVLLSFTRVSLTEDGRTPRLIVLVGGLLEVFLVGESSSLLLTDIVFVTLVLKYLFSIISALGFHMALKGCCFSSNPSILTC</sequence>